<sequence length="150" mass="15390">MTALLALIGAWLAHRRPRALRNVHTAVRSHPLVSLTVGALVTVTFLALSVFMAFTLVLLPIGLLGLAIGLAAAGYGVVCLGSLVARWLPVRRAAPATALGEVAVMVALQALNAIPVLGTFAAGSLVLTGLGAVVVTYFGLTEFTPVALPE</sequence>
<keyword evidence="4" id="KW-1185">Reference proteome</keyword>
<name>A0ABW2BUX7_9PSEU</name>
<dbReference type="Proteomes" id="UP001596337">
    <property type="component" value="Unassembled WGS sequence"/>
</dbReference>
<dbReference type="InterPro" id="IPR058486">
    <property type="entry name" value="DUF8173"/>
</dbReference>
<evidence type="ECO:0000313" key="3">
    <source>
        <dbReference type="EMBL" id="MFC6866379.1"/>
    </source>
</evidence>
<feature type="transmembrane region" description="Helical" evidence="1">
    <location>
        <begin position="37"/>
        <end position="59"/>
    </location>
</feature>
<keyword evidence="1" id="KW-0812">Transmembrane</keyword>
<keyword evidence="1" id="KW-1133">Transmembrane helix</keyword>
<keyword evidence="1" id="KW-0472">Membrane</keyword>
<dbReference type="Pfam" id="PF26514">
    <property type="entry name" value="DUF8173"/>
    <property type="match status" value="1"/>
</dbReference>
<organism evidence="3 4">
    <name type="scientific">Haloechinothrix salitolerans</name>
    <dbReference type="NCBI Taxonomy" id="926830"/>
    <lineage>
        <taxon>Bacteria</taxon>
        <taxon>Bacillati</taxon>
        <taxon>Actinomycetota</taxon>
        <taxon>Actinomycetes</taxon>
        <taxon>Pseudonocardiales</taxon>
        <taxon>Pseudonocardiaceae</taxon>
        <taxon>Haloechinothrix</taxon>
    </lineage>
</organism>
<protein>
    <recommendedName>
        <fullName evidence="2">DUF8173 domain-containing protein</fullName>
    </recommendedName>
</protein>
<comment type="caution">
    <text evidence="3">The sequence shown here is derived from an EMBL/GenBank/DDBJ whole genome shotgun (WGS) entry which is preliminary data.</text>
</comment>
<evidence type="ECO:0000313" key="4">
    <source>
        <dbReference type="Proteomes" id="UP001596337"/>
    </source>
</evidence>
<gene>
    <name evidence="3" type="ORF">ACFQGD_04405</name>
</gene>
<feature type="transmembrane region" description="Helical" evidence="1">
    <location>
        <begin position="66"/>
        <end position="88"/>
    </location>
</feature>
<accession>A0ABW2BUX7</accession>
<feature type="domain" description="DUF8173" evidence="2">
    <location>
        <begin position="4"/>
        <end position="136"/>
    </location>
</feature>
<reference evidence="4" key="1">
    <citation type="journal article" date="2019" name="Int. J. Syst. Evol. Microbiol.">
        <title>The Global Catalogue of Microorganisms (GCM) 10K type strain sequencing project: providing services to taxonomists for standard genome sequencing and annotation.</title>
        <authorList>
            <consortium name="The Broad Institute Genomics Platform"/>
            <consortium name="The Broad Institute Genome Sequencing Center for Infectious Disease"/>
            <person name="Wu L."/>
            <person name="Ma J."/>
        </authorList>
    </citation>
    <scope>NUCLEOTIDE SEQUENCE [LARGE SCALE GENOMIC DNA]</scope>
    <source>
        <strain evidence="4">KCTC 32255</strain>
    </source>
</reference>
<evidence type="ECO:0000256" key="1">
    <source>
        <dbReference type="SAM" id="Phobius"/>
    </source>
</evidence>
<proteinExistence type="predicted"/>
<evidence type="ECO:0000259" key="2">
    <source>
        <dbReference type="Pfam" id="PF26514"/>
    </source>
</evidence>
<dbReference type="EMBL" id="JBHSXX010000001">
    <property type="protein sequence ID" value="MFC6866379.1"/>
    <property type="molecule type" value="Genomic_DNA"/>
</dbReference>
<feature type="transmembrane region" description="Helical" evidence="1">
    <location>
        <begin position="120"/>
        <end position="140"/>
    </location>
</feature>
<dbReference type="RefSeq" id="WP_345401935.1">
    <property type="nucleotide sequence ID" value="NZ_BAABLA010000108.1"/>
</dbReference>